<gene>
    <name evidence="2" type="ORF">OCBIM_22003753mg</name>
</gene>
<evidence type="ECO:0000313" key="2">
    <source>
        <dbReference type="EMBL" id="KOF93694.1"/>
    </source>
</evidence>
<proteinExistence type="predicted"/>
<feature type="compositionally biased region" description="Polar residues" evidence="1">
    <location>
        <begin position="8"/>
        <end position="23"/>
    </location>
</feature>
<feature type="region of interest" description="Disordered" evidence="1">
    <location>
        <begin position="1"/>
        <end position="26"/>
    </location>
</feature>
<name>A0A0L8HWZ1_OCTBM</name>
<organism evidence="2">
    <name type="scientific">Octopus bimaculoides</name>
    <name type="common">California two-spotted octopus</name>
    <dbReference type="NCBI Taxonomy" id="37653"/>
    <lineage>
        <taxon>Eukaryota</taxon>
        <taxon>Metazoa</taxon>
        <taxon>Spiralia</taxon>
        <taxon>Lophotrochozoa</taxon>
        <taxon>Mollusca</taxon>
        <taxon>Cephalopoda</taxon>
        <taxon>Coleoidea</taxon>
        <taxon>Octopodiformes</taxon>
        <taxon>Octopoda</taxon>
        <taxon>Incirrata</taxon>
        <taxon>Octopodidae</taxon>
        <taxon>Octopus</taxon>
    </lineage>
</organism>
<dbReference type="AlphaFoldDB" id="A0A0L8HWZ1"/>
<reference evidence="2" key="1">
    <citation type="submission" date="2015-07" db="EMBL/GenBank/DDBJ databases">
        <title>MeaNS - Measles Nucleotide Surveillance Program.</title>
        <authorList>
            <person name="Tran T."/>
            <person name="Druce J."/>
        </authorList>
    </citation>
    <scope>NUCLEOTIDE SEQUENCE</scope>
    <source>
        <strain evidence="2">UCB-OBI-ISO-001</strain>
        <tissue evidence="2">Gonad</tissue>
    </source>
</reference>
<evidence type="ECO:0000256" key="1">
    <source>
        <dbReference type="SAM" id="MobiDB-lite"/>
    </source>
</evidence>
<sequence>MEIFSLRSCRTSGVDNQSKTSYSHSDERQFANYLPDVGNGNISIEQSPKPGEFKIKLPNDPCLESGTLSDNRRYPNKRSNTIVNDFLLPRIPCELKIYRSSYTVDNTCLYPLEFINKLTPSGFPPYILKLK</sequence>
<accession>A0A0L8HWZ1</accession>
<protein>
    <recommendedName>
        <fullName evidence="3">ATP-dependent DNA helicase</fullName>
    </recommendedName>
</protein>
<evidence type="ECO:0008006" key="3">
    <source>
        <dbReference type="Google" id="ProtNLM"/>
    </source>
</evidence>
<dbReference type="EMBL" id="KQ417105">
    <property type="protein sequence ID" value="KOF93694.1"/>
    <property type="molecule type" value="Genomic_DNA"/>
</dbReference>